<accession>A0AAE1BW64</accession>
<protein>
    <submittedName>
        <fullName evidence="1">Uncharacterized protein</fullName>
    </submittedName>
</protein>
<sequence length="123" mass="14119">MMANESGHTLFTLMQSHHYHDNNTNNNDTHFDETVLEDVLVSAYSLTRAIIRQTEFGEETHFQPVIDILGEVKDIVYDLMDDFRSKLINDADVLMDGDDLLCSQSLSPLLLWCWNSTQSEPCH</sequence>
<dbReference type="Proteomes" id="UP001286313">
    <property type="component" value="Unassembled WGS sequence"/>
</dbReference>
<gene>
    <name evidence="1" type="ORF">Pcinc_036430</name>
</gene>
<organism evidence="1 2">
    <name type="scientific">Petrolisthes cinctipes</name>
    <name type="common">Flat porcelain crab</name>
    <dbReference type="NCBI Taxonomy" id="88211"/>
    <lineage>
        <taxon>Eukaryota</taxon>
        <taxon>Metazoa</taxon>
        <taxon>Ecdysozoa</taxon>
        <taxon>Arthropoda</taxon>
        <taxon>Crustacea</taxon>
        <taxon>Multicrustacea</taxon>
        <taxon>Malacostraca</taxon>
        <taxon>Eumalacostraca</taxon>
        <taxon>Eucarida</taxon>
        <taxon>Decapoda</taxon>
        <taxon>Pleocyemata</taxon>
        <taxon>Anomura</taxon>
        <taxon>Galatheoidea</taxon>
        <taxon>Porcellanidae</taxon>
        <taxon>Petrolisthes</taxon>
    </lineage>
</organism>
<name>A0AAE1BW64_PETCI</name>
<dbReference type="AlphaFoldDB" id="A0AAE1BW64"/>
<reference evidence="1" key="1">
    <citation type="submission" date="2023-10" db="EMBL/GenBank/DDBJ databases">
        <title>Genome assemblies of two species of porcelain crab, Petrolisthes cinctipes and Petrolisthes manimaculis (Anomura: Porcellanidae).</title>
        <authorList>
            <person name="Angst P."/>
        </authorList>
    </citation>
    <scope>NUCLEOTIDE SEQUENCE</scope>
    <source>
        <strain evidence="1">PB745_01</strain>
        <tissue evidence="1">Gill</tissue>
    </source>
</reference>
<dbReference type="EMBL" id="JAWQEG010005638">
    <property type="protein sequence ID" value="KAK3857312.1"/>
    <property type="molecule type" value="Genomic_DNA"/>
</dbReference>
<keyword evidence="2" id="KW-1185">Reference proteome</keyword>
<proteinExistence type="predicted"/>
<evidence type="ECO:0000313" key="2">
    <source>
        <dbReference type="Proteomes" id="UP001286313"/>
    </source>
</evidence>
<evidence type="ECO:0000313" key="1">
    <source>
        <dbReference type="EMBL" id="KAK3857312.1"/>
    </source>
</evidence>
<comment type="caution">
    <text evidence="1">The sequence shown here is derived from an EMBL/GenBank/DDBJ whole genome shotgun (WGS) entry which is preliminary data.</text>
</comment>